<keyword evidence="3" id="KW-0540">Nuclease</keyword>
<keyword evidence="3" id="KW-0255">Endonuclease</keyword>
<protein>
    <submittedName>
        <fullName evidence="3">Restriction endonuclease</fullName>
    </submittedName>
</protein>
<evidence type="ECO:0000313" key="4">
    <source>
        <dbReference type="Proteomes" id="UP000509579"/>
    </source>
</evidence>
<dbReference type="GO" id="GO:0003677">
    <property type="term" value="F:DNA binding"/>
    <property type="evidence" value="ECO:0007669"/>
    <property type="project" value="InterPro"/>
</dbReference>
<keyword evidence="4" id="KW-1185">Reference proteome</keyword>
<proteinExistence type="predicted"/>
<dbReference type="Pfam" id="PF04471">
    <property type="entry name" value="Mrr_cat"/>
    <property type="match status" value="1"/>
</dbReference>
<feature type="domain" description="Restriction endonuclease type IV Mrr" evidence="2">
    <location>
        <begin position="77"/>
        <end position="182"/>
    </location>
</feature>
<dbReference type="GO" id="GO:0009307">
    <property type="term" value="P:DNA restriction-modification system"/>
    <property type="evidence" value="ECO:0007669"/>
    <property type="project" value="InterPro"/>
</dbReference>
<dbReference type="Proteomes" id="UP000509579">
    <property type="component" value="Chromosome"/>
</dbReference>
<feature type="transmembrane region" description="Helical" evidence="1">
    <location>
        <begin position="15"/>
        <end position="33"/>
    </location>
</feature>
<keyword evidence="1" id="KW-0472">Membrane</keyword>
<organism evidence="3 4">
    <name type="scientific">Comamonas antarctica</name>
    <dbReference type="NCBI Taxonomy" id="2743470"/>
    <lineage>
        <taxon>Bacteria</taxon>
        <taxon>Pseudomonadati</taxon>
        <taxon>Pseudomonadota</taxon>
        <taxon>Betaproteobacteria</taxon>
        <taxon>Burkholderiales</taxon>
        <taxon>Comamonadaceae</taxon>
        <taxon>Comamonas</taxon>
    </lineage>
</organism>
<dbReference type="SUPFAM" id="SSF52980">
    <property type="entry name" value="Restriction endonuclease-like"/>
    <property type="match status" value="1"/>
</dbReference>
<keyword evidence="3" id="KW-0378">Hydrolase</keyword>
<gene>
    <name evidence="3" type="ORF">HUK68_03820</name>
</gene>
<dbReference type="RefSeq" id="WP_175502998.1">
    <property type="nucleotide sequence ID" value="NZ_CP054840.1"/>
</dbReference>
<accession>A0A6N1WYL4</accession>
<dbReference type="AlphaFoldDB" id="A0A6N1WYL4"/>
<sequence length="187" mass="20226">MAQNSLFAILLRSRWYLSFALAAGVTLVCMLTLPAHIAPFGALAATPLWVVGGIAAWRQLRAPSPAQVERLLAESAALPWRSFAQQLETAWRAEGYSVQLLNQGGVDFRLERAGQTTLVSAKRWKAALHGVEPLRELEAARIRESAAKAVYVALQPLGENAALYARDQQLVVLGGADLAALLAKSRN</sequence>
<evidence type="ECO:0000313" key="3">
    <source>
        <dbReference type="EMBL" id="QKV52097.1"/>
    </source>
</evidence>
<evidence type="ECO:0000259" key="2">
    <source>
        <dbReference type="Pfam" id="PF04471"/>
    </source>
</evidence>
<dbReference type="InterPro" id="IPR011335">
    <property type="entry name" value="Restrct_endonuc-II-like"/>
</dbReference>
<keyword evidence="1" id="KW-0812">Transmembrane</keyword>
<dbReference type="InterPro" id="IPR007560">
    <property type="entry name" value="Restrct_endonuc_IV_Mrr"/>
</dbReference>
<evidence type="ECO:0000256" key="1">
    <source>
        <dbReference type="SAM" id="Phobius"/>
    </source>
</evidence>
<reference evidence="3 4" key="1">
    <citation type="submission" date="2020-06" db="EMBL/GenBank/DDBJ databases">
        <title>Acidovorax antarctica sp. nov., isolated from Corinth ice sheet soil, Antarctic Fields Peninsula.</title>
        <authorList>
            <person name="Xu Q."/>
            <person name="Peng F."/>
        </authorList>
    </citation>
    <scope>NUCLEOTIDE SEQUENCE [LARGE SCALE GENOMIC DNA]</scope>
    <source>
        <strain evidence="3 4">16-35-5</strain>
    </source>
</reference>
<dbReference type="EMBL" id="CP054840">
    <property type="protein sequence ID" value="QKV52097.1"/>
    <property type="molecule type" value="Genomic_DNA"/>
</dbReference>
<dbReference type="KEGG" id="aant:HUK68_03820"/>
<keyword evidence="1" id="KW-1133">Transmembrane helix</keyword>
<dbReference type="GO" id="GO:0004519">
    <property type="term" value="F:endonuclease activity"/>
    <property type="evidence" value="ECO:0007669"/>
    <property type="project" value="UniProtKB-KW"/>
</dbReference>
<name>A0A6N1WYL4_9BURK</name>
<feature type="transmembrane region" description="Helical" evidence="1">
    <location>
        <begin position="39"/>
        <end position="57"/>
    </location>
</feature>